<sequence>MDDFNGDHYDSLVDSINRDNFNSIDDNPLMDFDFLNSGTGHYTDFESFSVENMFDSLPEDEKHEEIHFKVEGFDIQLPPESPISEDSIFNSMASSTSSDSGISSPPTINDLYGIKVEVDTSDNVHSYSKTANNYTEDVMSPGGISLHHNGLSTFFEPEPFDFGLNAFDGDRHFVDSPDVATVGRPAARTSARQRPPIIPPSMSGRNIIRIKPTSRQINNPYAKTHYSSGLRSESNSPSPSPCPSPIDINEKVTNLGVGGLGRKFPLLVLTEEEKRLCKKEGIHLPDHYPLTKAEERELKRIRRKIRNKKSAQTSRKRKQDYIEALEHRVDQTDNENRELRIKLESMSTENSSMMSQLRKLQAMLAKETKAPSQAGTCLAVMVLSVCLLIGPNLSPLSKSRFNESEEAQKGAHFKRGSVFMGSALGSTTPSRTLVDFANPTNNFFSDPIQNRQLEECKVSDGTFTSEVYNTKVTPPMPRTTNRQIFVGDAAPVVRRIPVVNVHSRPTGRNSLLSNGQPQNFGKVYNSYTNPSTPQNNMKIVDASRLRTIVPMMKEVRGQHIPVARIVKRNATSTNNQVMMPPHHQHQTHNQQIYFADPNCYINEPSVKRMRMSHIDMRTSCAVKLKLLLFFCFLFAKGDCVFDGDGSLVRSQEVLDRQCKDNVSIQVVVLIDITNQNVTAFEEQRTRLYESIDLLEMVADDSRQLFVGLVAFNRRPIILSDLNSDKATDLNDLKRLISKLNPRKRKSESYTAGALEFAKTIFSKAYIKDAKRAIILVDANQNVDLMADTMVAKNKLSKFKAEIFAIGANVQQDNSDNLVAYVETMARVYGKDEDRDRFMSELTASLHYCEGDSNIKGLLKDDELKLMGANKKLFASKIHTGSLTEVADPTKCKVENVDLLILIDTTGLFEESFQKEKKLIYDLVDKMDNDLLDSELLQIGIITFCDEATILLPFELGKHKKDQILELIKDIKYTGKSTSIGSGVEASIKEMSRVKRKNAKQFFLLISDGHGQEYWHVVRKVSEKLKAASCELFAATTSPNYNFVELKMYAGGKGSRVFYGSKIVDLIPSINKEMGKCFENAASIREMAEAKRSLTSLRPTTATITTTPQPPTTMMTTTEMVTTTQTQLDRLLESGVGKYMGNAECSADPVDVMIILDLSTSITDVFEKQKQVALDLLQVPSKFDFQHRVRVGVVTFNFYSKLVLKLTQLRDKEKMLEEVSLIRHTGGQTSLMSGVNEAINEIKATQRNNNTKLVTLIISDGNSRDNWRSVVRTASILKEMECVVYAVTASDFYNFNELKEYAGSGERVFLNGNSRQFIKKGSKFLFGCDIDEMDFIKEVRKESSSTVSLTSTTTTAKPTLEEKKLDKSVENKLVGKAVGDKGLGGMKDKDLGKEVKSSEKAAVMLSVTTEEDDSKEVSINGKDAFKNLSEESIVKARQKSNLSESQKSTTIEGSGMSEDELDFIKTHMKKGAGDDTKTAFSEVVDTFEMDSMTTSKSNSVDSVPNNFGKVNIQTSIAVETTTRHGDKTTAKTTESNFDMNSEEMVTVSKAKTTMTQNTVDPIDVRIETLSKISKKFNIVHKPADPKSSKEAKWSTDPSNDTNRTKKPKQRCDENIDATDESAKPEDDGKIKSISNEKLPKFSAETGEEDYEEKDVGLRKIKIDKNQLNRNESTLTPKKLAEISEVPAMRHFKDQVKGTTIEVTDETTTSTTATMTTTSKMSSTSKMTTTSKMATTSKMPPTTKTKDEFMAVESSGEEAEMPTPRSGSIIFNVDHDQLLTTTTKAPSTTTTTTTENPFPEGCRIDLLFVIDSSQSIDNGFEKQMQLCIDLIKRIPNEDFRNRVKVGAVSFTRTYKIEFEIGKFDNKDDILNALFKIKHIGGGTSVVSGLMKAVKTLQQTKRTSAKQFIVLLSDGNSVDSWGNVVATAHQLRNINADLYAVTVSKNYYLEELQLYAGNKWFVYVDARTRQFLNDAEVTIHQCTLPTVPSDTLESKKAFDGDKENTFRSVEHRTIDEGDKVHKESKLKNQKFGEEAAVIKMVQTDDISKTEPKTVALKNSERFKLLRTSKERELFLQETAEATKKDKVHSSMTSNEIVNDNKCHNDLVDLIILLDTSTSITKEFYEEKSFVSDLIKVLPGKDFENRFRVGVITFSKRAKIILSLNKSMSRNDVLYEVDRIEQSGGETSLISAGNLALKEIQAGKRKGSRIVTVIVSDGNSQDEWEEVVSTAKRLRSTCGDNIYAVTLSDKYYFDELLEYTQKSSHIFVDEKINQFLKKVGEVVLACEEDPSPVITMAPMVTIVATEATTIEVDKTTMKREPEIVETTLHQTTTTTQMMTTVEATTQPSTTTTTKPFITSLDERWAGFIDNEDGTKNVSNVKLRHFVVNGSEKIRGGVKNETTSDNEPIQVATTNSGELSHLKEDTNKVRNQTSDEQIHLKNNITIEVQNQTSDQKINLQSKTTKVLSESFAEEITDISDSTNEPTINKTNKLTAKDATLNNNENVLFHKQAFGVSSHESREAINPRCHYKKMDLVVVLDASSSRKEVFDAQRELTLSLIERLPIVNGSDKVALGIESFNNNAVVRQTLSAFKSKEEARAAVEDIRYKGGSTMTSRGIELAIQELETYKRNDAFQVIILMNDGMSQDEWYTVQNTAASLKNSKAEVYGVAMGNKVDFRELNLYIPGEGRIFRDNQTELFLKTIVDLLDTGLEVNCHDFINYVPSSTTQTFNESPLSESTIPKIPTTTHSTMTEIHEDNLESCSLPNLDLVVIFDTSADPDTTADDKVTMNRYLLTDLIGSLPVNERLRMSIITFEDEPKIIYEFTNTQNKKHLISAAEAIKSKPGKCSYAKAVDSAYQYYKANKRPDARGMFVLVGAGNGTDSAEERSKVANLVRRDKNVSCYALHSGTFVNQQTLKAYTSTEDKIFTFERNAAFVELLMKKIKAGDSENCRKAKGILSNVKAIVKEETYVSMHKNAPLSELTLDGNVEDISSEKDIQHSKSNNNETSSENDGTCLIDLILIMDVSNSVKDTFSKQKEIAKEIVSQLHVSQHHAHVSLIKFGSEENTKIVYSFSSPHQKQFIMNAITNLKLSGGSSAIHTALQLASHEYSTNKGVRIKAATPFAVIISDGFSMIEVSDSAKSLREVIPNTYAITVNHEQINFKQKMSIFNPTQTSDDLISVSHTRLSSNQIDCFGTVIPTTSSTSSSTASTPTQDKWGGRDVGTRKEMRNLGDFIRAAVLEAADSDTDTQHPSFLNSRPRKVNLVSEFYSYLHQPKEMSAIESRRNQNVLLSSF</sequence>
<reference evidence="2" key="1">
    <citation type="submission" date="2016-11" db="UniProtKB">
        <authorList>
            <consortium name="WormBaseParasite"/>
        </authorList>
    </citation>
    <scope>IDENTIFICATION</scope>
    <source>
        <strain evidence="2">KR3021</strain>
    </source>
</reference>
<evidence type="ECO:0000313" key="2">
    <source>
        <dbReference type="WBParaSite" id="RSKR_0000919500.1"/>
    </source>
</evidence>
<proteinExistence type="predicted"/>
<evidence type="ECO:0000313" key="1">
    <source>
        <dbReference type="Proteomes" id="UP000095286"/>
    </source>
</evidence>
<dbReference type="WBParaSite" id="RSKR_0000919500.1">
    <property type="protein sequence ID" value="RSKR_0000919500.1"/>
    <property type="gene ID" value="RSKR_0000919500"/>
</dbReference>
<organism evidence="1 2">
    <name type="scientific">Rhabditophanes sp. KR3021</name>
    <dbReference type="NCBI Taxonomy" id="114890"/>
    <lineage>
        <taxon>Eukaryota</taxon>
        <taxon>Metazoa</taxon>
        <taxon>Ecdysozoa</taxon>
        <taxon>Nematoda</taxon>
        <taxon>Chromadorea</taxon>
        <taxon>Rhabditida</taxon>
        <taxon>Tylenchina</taxon>
        <taxon>Panagrolaimomorpha</taxon>
        <taxon>Strongyloidoidea</taxon>
        <taxon>Alloionematidae</taxon>
        <taxon>Rhabditophanes</taxon>
    </lineage>
</organism>
<accession>A0AC35UAD2</accession>
<dbReference type="Proteomes" id="UP000095286">
    <property type="component" value="Unplaced"/>
</dbReference>
<protein>
    <submittedName>
        <fullName evidence="2">BZIP domain-containing protein</fullName>
    </submittedName>
</protein>
<name>A0AC35UAD2_9BILA</name>